<protein>
    <recommendedName>
        <fullName evidence="12">Collectrin-like domain-containing protein</fullName>
    </recommendedName>
</protein>
<evidence type="ECO:0000313" key="13">
    <source>
        <dbReference type="Ensembl" id="ENSCAFP00000044301.2"/>
    </source>
</evidence>
<evidence type="ECO:0000256" key="4">
    <source>
        <dbReference type="ARBA" id="ARBA00022692"/>
    </source>
</evidence>
<dbReference type="Proteomes" id="UP000002254">
    <property type="component" value="Chromosome X"/>
</dbReference>
<organism evidence="13 14">
    <name type="scientific">Canis lupus familiaris</name>
    <name type="common">Dog</name>
    <name type="synonym">Canis familiaris</name>
    <dbReference type="NCBI Taxonomy" id="9615"/>
    <lineage>
        <taxon>Eukaryota</taxon>
        <taxon>Metazoa</taxon>
        <taxon>Chordata</taxon>
        <taxon>Craniata</taxon>
        <taxon>Vertebrata</taxon>
        <taxon>Euteleostomi</taxon>
        <taxon>Mammalia</taxon>
        <taxon>Eutheria</taxon>
        <taxon>Laurasiatheria</taxon>
        <taxon>Carnivora</taxon>
        <taxon>Caniformia</taxon>
        <taxon>Canidae</taxon>
        <taxon>Canis</taxon>
    </lineage>
</organism>
<dbReference type="PROSITE" id="PS52010">
    <property type="entry name" value="COLLECTRIN_LIKE"/>
    <property type="match status" value="1"/>
</dbReference>
<feature type="region of interest" description="Disordered" evidence="10">
    <location>
        <begin position="1"/>
        <end position="77"/>
    </location>
</feature>
<evidence type="ECO:0000256" key="10">
    <source>
        <dbReference type="SAM" id="MobiDB-lite"/>
    </source>
</evidence>
<evidence type="ECO:0000256" key="11">
    <source>
        <dbReference type="SAM" id="Phobius"/>
    </source>
</evidence>
<dbReference type="AlphaFoldDB" id="A0A8P0NUQ1"/>
<comment type="subcellular location">
    <subcellularLocation>
        <location evidence="1 9">Cell membrane</location>
        <topology evidence="1 9">Single-pass type I membrane protein</topology>
    </subcellularLocation>
</comment>
<dbReference type="Ensembl" id="ENSCAFT00000078759.2">
    <property type="protein sequence ID" value="ENSCAFP00000044301.2"/>
    <property type="gene ID" value="ENSCAFG00000052867.1"/>
</dbReference>
<feature type="domain" description="Collectrin-like" evidence="12">
    <location>
        <begin position="125"/>
        <end position="301"/>
    </location>
</feature>
<dbReference type="GO" id="GO:0005886">
    <property type="term" value="C:plasma membrane"/>
    <property type="evidence" value="ECO:0007669"/>
    <property type="project" value="UniProtKB-SubCell"/>
</dbReference>
<reference evidence="13" key="2">
    <citation type="submission" date="2025-08" db="UniProtKB">
        <authorList>
            <consortium name="Ensembl"/>
        </authorList>
    </citation>
    <scope>IDENTIFICATION</scope>
</reference>
<evidence type="ECO:0000256" key="8">
    <source>
        <dbReference type="ARBA" id="ARBA00023180"/>
    </source>
</evidence>
<dbReference type="InterPro" id="IPR042944">
    <property type="entry name" value="Collectrin"/>
</dbReference>
<dbReference type="Pfam" id="PF16959">
    <property type="entry name" value="Collectrin"/>
    <property type="match status" value="1"/>
</dbReference>
<feature type="transmembrane region" description="Helical" evidence="11">
    <location>
        <begin position="219"/>
        <end position="242"/>
    </location>
</feature>
<feature type="compositionally biased region" description="Low complexity" evidence="10">
    <location>
        <begin position="24"/>
        <end position="33"/>
    </location>
</feature>
<dbReference type="PANTHER" id="PTHR46884">
    <property type="entry name" value="COLLECTRIN"/>
    <property type="match status" value="1"/>
</dbReference>
<feature type="compositionally biased region" description="Basic and acidic residues" evidence="10">
    <location>
        <begin position="55"/>
        <end position="73"/>
    </location>
</feature>
<evidence type="ECO:0000256" key="5">
    <source>
        <dbReference type="ARBA" id="ARBA00022729"/>
    </source>
</evidence>
<evidence type="ECO:0000256" key="2">
    <source>
        <dbReference type="ARBA" id="ARBA00022475"/>
    </source>
</evidence>
<evidence type="ECO:0000256" key="9">
    <source>
        <dbReference type="PROSITE-ProRule" id="PRU01354"/>
    </source>
</evidence>
<dbReference type="InterPro" id="IPR031588">
    <property type="entry name" value="Collectrin_dom"/>
</dbReference>
<keyword evidence="3" id="KW-0597">Phosphoprotein</keyword>
<keyword evidence="6 9" id="KW-1133">Transmembrane helix</keyword>
<keyword evidence="8" id="KW-0325">Glycoprotein</keyword>
<evidence type="ECO:0000256" key="3">
    <source>
        <dbReference type="ARBA" id="ARBA00022553"/>
    </source>
</evidence>
<reference evidence="13 14" key="1">
    <citation type="journal article" date="2005" name="Nature">
        <title>Genome sequence, comparative analysis and haplotype structure of the domestic dog.</title>
        <authorList>
            <consortium name="Broad Sequencing Platform"/>
            <person name="Lindblad-Toh K."/>
            <person name="Wade C.M."/>
            <person name="Mikkelsen T.S."/>
            <person name="Karlsson E.K."/>
            <person name="Jaffe D.B."/>
            <person name="Kamal M."/>
            <person name="Clamp M."/>
            <person name="Chang J.L."/>
            <person name="Kulbokas E.J. III"/>
            <person name="Zody M.C."/>
            <person name="Mauceli E."/>
            <person name="Xie X."/>
            <person name="Breen M."/>
            <person name="Wayne R.K."/>
            <person name="Ostrander E.A."/>
            <person name="Ponting C.P."/>
            <person name="Galibert F."/>
            <person name="Smith D.R."/>
            <person name="DeJong P.J."/>
            <person name="Kirkness E."/>
            <person name="Alvarez P."/>
            <person name="Biagi T."/>
            <person name="Brockman W."/>
            <person name="Butler J."/>
            <person name="Chin C.W."/>
            <person name="Cook A."/>
            <person name="Cuff J."/>
            <person name="Daly M.J."/>
            <person name="DeCaprio D."/>
            <person name="Gnerre S."/>
            <person name="Grabherr M."/>
            <person name="Kellis M."/>
            <person name="Kleber M."/>
            <person name="Bardeleben C."/>
            <person name="Goodstadt L."/>
            <person name="Heger A."/>
            <person name="Hitte C."/>
            <person name="Kim L."/>
            <person name="Koepfli K.P."/>
            <person name="Parker H.G."/>
            <person name="Pollinger J.P."/>
            <person name="Searle S.M."/>
            <person name="Sutter N.B."/>
            <person name="Thomas R."/>
            <person name="Webber C."/>
            <person name="Baldwin J."/>
            <person name="Abebe A."/>
            <person name="Abouelleil A."/>
            <person name="Aftuck L."/>
            <person name="Ait-Zahra M."/>
            <person name="Aldredge T."/>
            <person name="Allen N."/>
            <person name="An P."/>
            <person name="Anderson S."/>
            <person name="Antoine C."/>
            <person name="Arachchi H."/>
            <person name="Aslam A."/>
            <person name="Ayotte L."/>
            <person name="Bachantsang P."/>
            <person name="Barry A."/>
            <person name="Bayul T."/>
            <person name="Benamara M."/>
            <person name="Berlin A."/>
            <person name="Bessette D."/>
            <person name="Blitshteyn B."/>
            <person name="Bloom T."/>
            <person name="Blye J."/>
            <person name="Boguslavskiy L."/>
            <person name="Bonnet C."/>
            <person name="Boukhgalter B."/>
            <person name="Brown A."/>
            <person name="Cahill P."/>
            <person name="Calixte N."/>
            <person name="Camarata J."/>
            <person name="Cheshatsang Y."/>
            <person name="Chu J."/>
            <person name="Citroen M."/>
            <person name="Collymore A."/>
            <person name="Cooke P."/>
            <person name="Dawoe T."/>
            <person name="Daza R."/>
            <person name="Decktor K."/>
            <person name="DeGray S."/>
            <person name="Dhargay N."/>
            <person name="Dooley K."/>
            <person name="Dooley K."/>
            <person name="Dorje P."/>
            <person name="Dorjee K."/>
            <person name="Dorris L."/>
            <person name="Duffey N."/>
            <person name="Dupes A."/>
            <person name="Egbiremolen O."/>
            <person name="Elong R."/>
            <person name="Falk J."/>
            <person name="Farina A."/>
            <person name="Faro S."/>
            <person name="Ferguson D."/>
            <person name="Ferreira P."/>
            <person name="Fisher S."/>
            <person name="FitzGerald M."/>
            <person name="Foley K."/>
            <person name="Foley C."/>
            <person name="Franke A."/>
            <person name="Friedrich D."/>
            <person name="Gage D."/>
            <person name="Garber M."/>
            <person name="Gearin G."/>
            <person name="Giannoukos G."/>
            <person name="Goode T."/>
            <person name="Goyette A."/>
            <person name="Graham J."/>
            <person name="Grandbois E."/>
            <person name="Gyaltsen K."/>
            <person name="Hafez N."/>
            <person name="Hagopian D."/>
            <person name="Hagos B."/>
            <person name="Hall J."/>
            <person name="Healy C."/>
            <person name="Hegarty R."/>
            <person name="Honan T."/>
            <person name="Horn A."/>
            <person name="Houde N."/>
            <person name="Hughes L."/>
            <person name="Hunnicutt L."/>
            <person name="Husby M."/>
            <person name="Jester B."/>
            <person name="Jones C."/>
            <person name="Kamat A."/>
            <person name="Kanga B."/>
            <person name="Kells C."/>
            <person name="Khazanovich D."/>
            <person name="Kieu A.C."/>
            <person name="Kisner P."/>
            <person name="Kumar M."/>
            <person name="Lance K."/>
            <person name="Landers T."/>
            <person name="Lara M."/>
            <person name="Lee W."/>
            <person name="Leger J.P."/>
            <person name="Lennon N."/>
            <person name="Leuper L."/>
            <person name="LeVine S."/>
            <person name="Liu J."/>
            <person name="Liu X."/>
            <person name="Lokyitsang Y."/>
            <person name="Lokyitsang T."/>
            <person name="Lui A."/>
            <person name="Macdonald J."/>
            <person name="Major J."/>
            <person name="Marabella R."/>
            <person name="Maru K."/>
            <person name="Matthews C."/>
            <person name="McDonough S."/>
            <person name="Mehta T."/>
            <person name="Meldrim J."/>
            <person name="Melnikov A."/>
            <person name="Meneus L."/>
            <person name="Mihalev A."/>
            <person name="Mihova T."/>
            <person name="Miller K."/>
            <person name="Mittelman R."/>
            <person name="Mlenga V."/>
            <person name="Mulrain L."/>
            <person name="Munson G."/>
            <person name="Navidi A."/>
            <person name="Naylor J."/>
            <person name="Nguyen T."/>
            <person name="Nguyen N."/>
            <person name="Nguyen C."/>
            <person name="Nguyen T."/>
            <person name="Nicol R."/>
            <person name="Norbu N."/>
            <person name="Norbu C."/>
            <person name="Novod N."/>
            <person name="Nyima T."/>
            <person name="Olandt P."/>
            <person name="O'Neill B."/>
            <person name="O'Neill K."/>
            <person name="Osman S."/>
            <person name="Oyono L."/>
            <person name="Patti C."/>
            <person name="Perrin D."/>
            <person name="Phunkhang P."/>
            <person name="Pierre F."/>
            <person name="Priest M."/>
            <person name="Rachupka A."/>
            <person name="Raghuraman S."/>
            <person name="Rameau R."/>
            <person name="Ray V."/>
            <person name="Raymond C."/>
            <person name="Rege F."/>
            <person name="Rise C."/>
            <person name="Rogers J."/>
            <person name="Rogov P."/>
            <person name="Sahalie J."/>
            <person name="Settipalli S."/>
            <person name="Sharpe T."/>
            <person name="Shea T."/>
            <person name="Sheehan M."/>
            <person name="Sherpa N."/>
            <person name="Shi J."/>
            <person name="Shih D."/>
            <person name="Sloan J."/>
            <person name="Smith C."/>
            <person name="Sparrow T."/>
            <person name="Stalker J."/>
            <person name="Stange-Thomann N."/>
            <person name="Stavropoulos S."/>
            <person name="Stone C."/>
            <person name="Stone S."/>
            <person name="Sykes S."/>
            <person name="Tchuinga P."/>
            <person name="Tenzing P."/>
            <person name="Tesfaye S."/>
            <person name="Thoulutsang D."/>
            <person name="Thoulutsang Y."/>
            <person name="Topham K."/>
            <person name="Topping I."/>
            <person name="Tsamla T."/>
            <person name="Vassiliev H."/>
            <person name="Venkataraman V."/>
            <person name="Vo A."/>
            <person name="Wangchuk T."/>
            <person name="Wangdi T."/>
            <person name="Weiand M."/>
            <person name="Wilkinson J."/>
            <person name="Wilson A."/>
            <person name="Yadav S."/>
            <person name="Yang S."/>
            <person name="Yang X."/>
            <person name="Young G."/>
            <person name="Yu Q."/>
            <person name="Zainoun J."/>
            <person name="Zembek L."/>
            <person name="Zimmer A."/>
            <person name="Lander E.S."/>
        </authorList>
    </citation>
    <scope>NUCLEOTIDE SEQUENCE [LARGE SCALE GENOMIC DNA]</scope>
    <source>
        <strain evidence="13">Boxer</strain>
    </source>
</reference>
<accession>A0A8P0NUQ1</accession>
<evidence type="ECO:0000256" key="7">
    <source>
        <dbReference type="ARBA" id="ARBA00023136"/>
    </source>
</evidence>
<keyword evidence="5" id="KW-0732">Signal</keyword>
<proteinExistence type="predicted"/>
<name>A0A8P0NUQ1_CANLF</name>
<keyword evidence="2 9" id="KW-1003">Cell membrane</keyword>
<dbReference type="PANTHER" id="PTHR46884:SF1">
    <property type="entry name" value="COLLECTRIN"/>
    <property type="match status" value="1"/>
</dbReference>
<feature type="compositionally biased region" description="Gly residues" evidence="10">
    <location>
        <begin position="1"/>
        <end position="10"/>
    </location>
</feature>
<evidence type="ECO:0000256" key="6">
    <source>
        <dbReference type="ARBA" id="ARBA00022989"/>
    </source>
</evidence>
<keyword evidence="4 9" id="KW-0812">Transmembrane</keyword>
<sequence>VSGGGGGGGTLARDTGGAPGCGCRGSRSGRPPRWVGVPLDRRGPGAEASSQRPRPGHEDRDHSVSPDGPEGRRPGLCIQLAPLGVGGFKPERPVGPLLSSAASAGGPERALLGAGVRVLPVGWSPGDAAASALGRRDVDGHHVPDVQEALGFAEPGLGPRLARRIPVDPSKNHTLPAVEIESAIRMNRNRINNAFFLNDQSLEFLKIPTTLAPPTDPSVPIWIIIFGVIFCIVIVAVVLLILSGIRERRRKSKEPSEADDTEDKCENTITIENGIPCDPLDTKGGHINDAFMTEDERLTPL</sequence>
<evidence type="ECO:0000259" key="12">
    <source>
        <dbReference type="PROSITE" id="PS52010"/>
    </source>
</evidence>
<evidence type="ECO:0000256" key="1">
    <source>
        <dbReference type="ARBA" id="ARBA00004251"/>
    </source>
</evidence>
<keyword evidence="7 9" id="KW-0472">Membrane</keyword>
<evidence type="ECO:0000313" key="14">
    <source>
        <dbReference type="Proteomes" id="UP000002254"/>
    </source>
</evidence>